<feature type="region of interest" description="Disordered" evidence="14">
    <location>
        <begin position="61"/>
        <end position="87"/>
    </location>
</feature>
<keyword evidence="4" id="KW-0813">Transport</keyword>
<evidence type="ECO:0000256" key="14">
    <source>
        <dbReference type="SAM" id="MobiDB-lite"/>
    </source>
</evidence>
<dbReference type="Gene3D" id="2.40.30.10">
    <property type="entry name" value="Translation factors"/>
    <property type="match status" value="1"/>
</dbReference>
<evidence type="ECO:0000256" key="13">
    <source>
        <dbReference type="ARBA" id="ARBA00048483"/>
    </source>
</evidence>
<keyword evidence="7" id="KW-0249">Electron transport</keyword>
<dbReference type="InterPro" id="IPR039261">
    <property type="entry name" value="FNR_nucleotide-bd"/>
</dbReference>
<keyword evidence="6 15" id="KW-0812">Transmembrane</keyword>
<dbReference type="InterPro" id="IPR017938">
    <property type="entry name" value="Riboflavin_synthase-like_b-brl"/>
</dbReference>
<dbReference type="GO" id="GO:0052851">
    <property type="term" value="F:ferric-chelate reductase (NADPH) activity"/>
    <property type="evidence" value="ECO:0007669"/>
    <property type="project" value="UniProtKB-EC"/>
</dbReference>
<comment type="catalytic activity">
    <reaction evidence="13">
        <text>2 a Fe(II)-siderophore + NADP(+) + H(+) = 2 a Fe(III)-siderophore + NADPH</text>
        <dbReference type="Rhea" id="RHEA:28795"/>
        <dbReference type="Rhea" id="RHEA-COMP:11342"/>
        <dbReference type="Rhea" id="RHEA-COMP:11344"/>
        <dbReference type="ChEBI" id="CHEBI:15378"/>
        <dbReference type="ChEBI" id="CHEBI:29033"/>
        <dbReference type="ChEBI" id="CHEBI:29034"/>
        <dbReference type="ChEBI" id="CHEBI:57783"/>
        <dbReference type="ChEBI" id="CHEBI:58349"/>
        <dbReference type="EC" id="1.16.1.9"/>
    </reaction>
</comment>
<dbReference type="CDD" id="cd06186">
    <property type="entry name" value="NOX_Duox_like_FAD_NADP"/>
    <property type="match status" value="1"/>
</dbReference>
<evidence type="ECO:0000256" key="7">
    <source>
        <dbReference type="ARBA" id="ARBA00022982"/>
    </source>
</evidence>
<reference evidence="18" key="2">
    <citation type="submission" date="2013-12" db="EMBL/GenBank/DDBJ databases">
        <title>Evolution of pathogenesis and genome organization in the Tremellales.</title>
        <authorList>
            <person name="Cuomo C."/>
            <person name="Litvintseva A."/>
            <person name="Heitman J."/>
            <person name="Chen Y."/>
            <person name="Sun S."/>
            <person name="Springer D."/>
            <person name="Dromer F."/>
            <person name="Young S."/>
            <person name="Zeng Q."/>
            <person name="Chapman S."/>
            <person name="Gujja S."/>
            <person name="Saif S."/>
            <person name="Birren B."/>
        </authorList>
    </citation>
    <scope>NUCLEOTIDE SEQUENCE [LARGE SCALE GENOMIC DNA]</scope>
    <source>
        <strain evidence="18">BCC8398</strain>
    </source>
</reference>
<dbReference type="OrthoDB" id="4494341at2759"/>
<proteinExistence type="inferred from homology"/>
<dbReference type="EC" id="1.16.1.9" evidence="3"/>
<dbReference type="GO" id="GO:0015677">
    <property type="term" value="P:copper ion import"/>
    <property type="evidence" value="ECO:0007669"/>
    <property type="project" value="TreeGrafter"/>
</dbReference>
<feature type="transmembrane region" description="Helical" evidence="15">
    <location>
        <begin position="375"/>
        <end position="393"/>
    </location>
</feature>
<dbReference type="SFLD" id="SFLDS00052">
    <property type="entry name" value="Ferric_Reductase_Domain"/>
    <property type="match status" value="1"/>
</dbReference>
<keyword evidence="5" id="KW-1003">Cell membrane</keyword>
<evidence type="ECO:0000256" key="9">
    <source>
        <dbReference type="ARBA" id="ARBA00023002"/>
    </source>
</evidence>
<evidence type="ECO:0000256" key="10">
    <source>
        <dbReference type="ARBA" id="ARBA00023065"/>
    </source>
</evidence>
<dbReference type="PANTHER" id="PTHR32361">
    <property type="entry name" value="FERRIC/CUPRIC REDUCTASE TRANSMEMBRANE COMPONENT"/>
    <property type="match status" value="1"/>
</dbReference>
<feature type="compositionally biased region" description="Acidic residues" evidence="14">
    <location>
        <begin position="158"/>
        <end position="169"/>
    </location>
</feature>
<organism evidence="17 18">
    <name type="scientific">Kwoniella heveanensis BCC8398</name>
    <dbReference type="NCBI Taxonomy" id="1296120"/>
    <lineage>
        <taxon>Eukaryota</taxon>
        <taxon>Fungi</taxon>
        <taxon>Dikarya</taxon>
        <taxon>Basidiomycota</taxon>
        <taxon>Agaricomycotina</taxon>
        <taxon>Tremellomycetes</taxon>
        <taxon>Tremellales</taxon>
        <taxon>Cryptococcaceae</taxon>
        <taxon>Kwoniella</taxon>
    </lineage>
</organism>
<dbReference type="Pfam" id="PF01794">
    <property type="entry name" value="Ferric_reduct"/>
    <property type="match status" value="1"/>
</dbReference>
<keyword evidence="9" id="KW-0560">Oxidoreductase</keyword>
<dbReference type="SFLD" id="SFLDG01168">
    <property type="entry name" value="Ferric_reductase_subgroup_(FRE"/>
    <property type="match status" value="1"/>
</dbReference>
<evidence type="ECO:0000256" key="11">
    <source>
        <dbReference type="ARBA" id="ARBA00023136"/>
    </source>
</evidence>
<dbReference type="AlphaFoldDB" id="A0A1B9GJY9"/>
<evidence type="ECO:0000256" key="15">
    <source>
        <dbReference type="SAM" id="Phobius"/>
    </source>
</evidence>
<dbReference type="InterPro" id="IPR013112">
    <property type="entry name" value="FAD-bd_8"/>
</dbReference>
<comment type="similarity">
    <text evidence="2">Belongs to the ferric reductase (FRE) family.</text>
</comment>
<evidence type="ECO:0000256" key="4">
    <source>
        <dbReference type="ARBA" id="ARBA00022448"/>
    </source>
</evidence>
<reference evidence="17 18" key="1">
    <citation type="submission" date="2013-07" db="EMBL/GenBank/DDBJ databases">
        <title>The Genome Sequence of Cryptococcus heveanensis BCC8398.</title>
        <authorList>
            <consortium name="The Broad Institute Genome Sequencing Platform"/>
            <person name="Cuomo C."/>
            <person name="Litvintseva A."/>
            <person name="Chen Y."/>
            <person name="Heitman J."/>
            <person name="Sun S."/>
            <person name="Springer D."/>
            <person name="Dromer F."/>
            <person name="Young S.K."/>
            <person name="Zeng Q."/>
            <person name="Gargeya S."/>
            <person name="Fitzgerald M."/>
            <person name="Abouelleil A."/>
            <person name="Alvarado L."/>
            <person name="Berlin A.M."/>
            <person name="Chapman S.B."/>
            <person name="Dewar J."/>
            <person name="Goldberg J."/>
            <person name="Griggs A."/>
            <person name="Gujja S."/>
            <person name="Hansen M."/>
            <person name="Howarth C."/>
            <person name="Imamovic A."/>
            <person name="Larimer J."/>
            <person name="McCowan C."/>
            <person name="Murphy C."/>
            <person name="Pearson M."/>
            <person name="Priest M."/>
            <person name="Roberts A."/>
            <person name="Saif S."/>
            <person name="Shea T."/>
            <person name="Sykes S."/>
            <person name="Wortman J."/>
            <person name="Nusbaum C."/>
            <person name="Birren B."/>
        </authorList>
    </citation>
    <scope>NUCLEOTIDE SEQUENCE [LARGE SCALE GENOMIC DNA]</scope>
    <source>
        <strain evidence="17 18">BCC8398</strain>
    </source>
</reference>
<feature type="region of interest" description="Disordered" evidence="14">
    <location>
        <begin position="150"/>
        <end position="184"/>
    </location>
</feature>
<feature type="region of interest" description="Disordered" evidence="14">
    <location>
        <begin position="1"/>
        <end position="42"/>
    </location>
</feature>
<dbReference type="GO" id="GO:0006879">
    <property type="term" value="P:intracellular iron ion homeostasis"/>
    <property type="evidence" value="ECO:0007669"/>
    <property type="project" value="TreeGrafter"/>
</dbReference>
<dbReference type="InterPro" id="IPR051410">
    <property type="entry name" value="Ferric/Cupric_Reductase"/>
</dbReference>
<dbReference type="GO" id="GO:0006826">
    <property type="term" value="P:iron ion transport"/>
    <property type="evidence" value="ECO:0007669"/>
    <property type="project" value="TreeGrafter"/>
</dbReference>
<evidence type="ECO:0000256" key="2">
    <source>
        <dbReference type="ARBA" id="ARBA00006278"/>
    </source>
</evidence>
<dbReference type="SUPFAM" id="SSF63380">
    <property type="entry name" value="Riboflavin synthase domain-like"/>
    <property type="match status" value="1"/>
</dbReference>
<feature type="transmembrane region" description="Helical" evidence="15">
    <location>
        <begin position="346"/>
        <end position="368"/>
    </location>
</feature>
<dbReference type="Gene3D" id="3.40.50.80">
    <property type="entry name" value="Nucleotide-binding domain of ferredoxin-NADP reductase (FNR) module"/>
    <property type="match status" value="1"/>
</dbReference>
<dbReference type="InterPro" id="IPR017927">
    <property type="entry name" value="FAD-bd_FR_type"/>
</dbReference>
<comment type="subcellular location">
    <subcellularLocation>
        <location evidence="1">Cell membrane</location>
        <topology evidence="1">Multi-pass membrane protein</topology>
    </subcellularLocation>
</comment>
<dbReference type="GO" id="GO:0005886">
    <property type="term" value="C:plasma membrane"/>
    <property type="evidence" value="ECO:0007669"/>
    <property type="project" value="UniProtKB-SubCell"/>
</dbReference>
<accession>A0A1B9GJY9</accession>
<name>A0A1B9GJY9_9TREE</name>
<dbReference type="InterPro" id="IPR013121">
    <property type="entry name" value="Fe_red_NAD-bd_6"/>
</dbReference>
<dbReference type="EMBL" id="KV700136">
    <property type="protein sequence ID" value="OCF31265.1"/>
    <property type="molecule type" value="Genomic_DNA"/>
</dbReference>
<keyword evidence="10" id="KW-0406">Ion transport</keyword>
<dbReference type="Pfam" id="PF08030">
    <property type="entry name" value="NAD_binding_6"/>
    <property type="match status" value="1"/>
</dbReference>
<dbReference type="Pfam" id="PF08022">
    <property type="entry name" value="FAD_binding_8"/>
    <property type="match status" value="1"/>
</dbReference>
<gene>
    <name evidence="17" type="ORF">I316_07051</name>
</gene>
<sequence length="767" mass="86573">MADQNHDRNQQQVFAMADPDPTTSGAIESGPSSSPSTSTSIYSSTALAQESYPYSYIASSSSSSSSSSTATSSGVLSPSHGNVTREMEEEWARQRAISRKVKHDAMRNAWIWIGATFLLLVLMHLYRQIKHSRRRRRAIRAYDDSQAYKPVSTAHDDLADDVDEDDEPDTNGNEGPGEGEGEDEQLVAGLGRSRAGQSRQSPQIISGKERGRVRRLITGIGATYRNTVYLRSFPWWLYGPETVMDALFTIVYTVVYGYLCVAKTEVWFPTKHNTTANQLGVMSFSQLPIILLLVSKNNPISNLTGITYQKLNYLHRASSRVCLFTSWLHALLWTPKVWSAGDTRPYLLFGIAALTGFTMLWVTSFRIIRRMAYEFFLVSHILFSLLYLIGAFFHWWRMWYWVAPAMAIWALDRFIRFAKVMYQNNFHKPNRWKTLGESKIELLDHDVMRVSIRRDNFYWKAGQHGFISSPSISSSPHESHPFSIANVPTESSNEAVFLIRVHSGFTKRMRTALSSDQSNSIPLYLEGPYGYAHNLDSYSTVLLVSGGTGVTFVLGHFLQILASVRAGMSAVKKLHLVWHIRHAEDIEWIAPLLNQGLLDPPDSMNIVIDVFVTKSHASDEPWPPEMDLNLTETLHHEIPRLLHLRNEDNYNNNRGSWDEGCRTCSPNTPMTESRDENLFLPKRATILGRYGLMADAAEKIRWRRGRADLKKIVEEDAGACVGCMNVSVCGPTQLLHATKKAVREASNYESSMRGLTSIDFFEETLGA</sequence>
<evidence type="ECO:0000256" key="3">
    <source>
        <dbReference type="ARBA" id="ARBA00012668"/>
    </source>
</evidence>
<keyword evidence="18" id="KW-1185">Reference proteome</keyword>
<evidence type="ECO:0000313" key="17">
    <source>
        <dbReference type="EMBL" id="OCF31265.1"/>
    </source>
</evidence>
<dbReference type="SUPFAM" id="SSF52343">
    <property type="entry name" value="Ferredoxin reductase-like, C-terminal NADP-linked domain"/>
    <property type="match status" value="1"/>
</dbReference>
<evidence type="ECO:0000313" key="18">
    <source>
        <dbReference type="Proteomes" id="UP000092666"/>
    </source>
</evidence>
<evidence type="ECO:0000256" key="8">
    <source>
        <dbReference type="ARBA" id="ARBA00022989"/>
    </source>
</evidence>
<evidence type="ECO:0000259" key="16">
    <source>
        <dbReference type="PROSITE" id="PS51384"/>
    </source>
</evidence>
<feature type="transmembrane region" description="Helical" evidence="15">
    <location>
        <begin position="109"/>
        <end position="126"/>
    </location>
</feature>
<evidence type="ECO:0000256" key="5">
    <source>
        <dbReference type="ARBA" id="ARBA00022475"/>
    </source>
</evidence>
<feature type="domain" description="FAD-binding FR-type" evidence="16">
    <location>
        <begin position="430"/>
        <end position="535"/>
    </location>
</feature>
<keyword evidence="12" id="KW-0325">Glycoprotein</keyword>
<feature type="compositionally biased region" description="Low complexity" evidence="14">
    <location>
        <begin position="23"/>
        <end position="42"/>
    </location>
</feature>
<keyword evidence="11 15" id="KW-0472">Membrane</keyword>
<dbReference type="InterPro" id="IPR013130">
    <property type="entry name" value="Fe3_Rdtase_TM_dom"/>
</dbReference>
<protein>
    <recommendedName>
        <fullName evidence="3">ferric-chelate reductase (NADPH)</fullName>
        <ecNumber evidence="3">1.16.1.9</ecNumber>
    </recommendedName>
</protein>
<dbReference type="STRING" id="1296120.A0A1B9GJY9"/>
<keyword evidence="8 15" id="KW-1133">Transmembrane helix</keyword>
<feature type="compositionally biased region" description="Low complexity" evidence="14">
    <location>
        <begin position="61"/>
        <end position="73"/>
    </location>
</feature>
<dbReference type="PANTHER" id="PTHR32361:SF9">
    <property type="entry name" value="FERRIC REDUCTASE TRANSMEMBRANE COMPONENT 3-RELATED"/>
    <property type="match status" value="1"/>
</dbReference>
<dbReference type="PROSITE" id="PS51384">
    <property type="entry name" value="FAD_FR"/>
    <property type="match status" value="1"/>
</dbReference>
<dbReference type="Proteomes" id="UP000092666">
    <property type="component" value="Unassembled WGS sequence"/>
</dbReference>
<evidence type="ECO:0000256" key="12">
    <source>
        <dbReference type="ARBA" id="ARBA00023180"/>
    </source>
</evidence>
<evidence type="ECO:0000256" key="6">
    <source>
        <dbReference type="ARBA" id="ARBA00022692"/>
    </source>
</evidence>
<evidence type="ECO:0000256" key="1">
    <source>
        <dbReference type="ARBA" id="ARBA00004651"/>
    </source>
</evidence>